<keyword evidence="2" id="KW-0812">Transmembrane</keyword>
<gene>
    <name evidence="3" type="ORF">J4709_45555</name>
</gene>
<evidence type="ECO:0000313" key="3">
    <source>
        <dbReference type="EMBL" id="MBO2464858.1"/>
    </source>
</evidence>
<feature type="region of interest" description="Disordered" evidence="1">
    <location>
        <begin position="161"/>
        <end position="311"/>
    </location>
</feature>
<evidence type="ECO:0000256" key="2">
    <source>
        <dbReference type="SAM" id="Phobius"/>
    </source>
</evidence>
<evidence type="ECO:0000313" key="4">
    <source>
        <dbReference type="Proteomes" id="UP000680206"/>
    </source>
</evidence>
<sequence length="311" mass="31419">MRRLPTRHGAHRPDARRRALGTALVRVAAIAGFAFAGWLALSSLNQSAYAAQSGGAGRGTERGGQWNPVRDTAGDPAGIGGLSTLRHFRFVGGRPTAGTPGAVAGDVREAGEHPITYLGERGRDAAADGGHVARSVDRTARGTVRKTADAAGVPELRLPDVRTGGAGVGRLVHGMTGPRTAPHGAPRPAAHAPSQHAAAAHADGHGTAHVPGHIAADRHAAAKAPSGAHRSGGHCRMCGDGHRLPGGPAMPSEQDGNPRSGPPSGGHPFGPVADLGTAQRLQAPHAAGRGAFHRTALTDEAAPGRPSVVPD</sequence>
<keyword evidence="4" id="KW-1185">Reference proteome</keyword>
<keyword evidence="2" id="KW-0472">Membrane</keyword>
<organism evidence="3 4">
    <name type="scientific">Actinomadura violacea</name>
    <dbReference type="NCBI Taxonomy" id="2819934"/>
    <lineage>
        <taxon>Bacteria</taxon>
        <taxon>Bacillati</taxon>
        <taxon>Actinomycetota</taxon>
        <taxon>Actinomycetes</taxon>
        <taxon>Streptosporangiales</taxon>
        <taxon>Thermomonosporaceae</taxon>
        <taxon>Actinomadura</taxon>
    </lineage>
</organism>
<proteinExistence type="predicted"/>
<feature type="transmembrane region" description="Helical" evidence="2">
    <location>
        <begin position="20"/>
        <end position="41"/>
    </location>
</feature>
<comment type="caution">
    <text evidence="3">The sequence shown here is derived from an EMBL/GenBank/DDBJ whole genome shotgun (WGS) entry which is preliminary data.</text>
</comment>
<dbReference type="EMBL" id="JAGEPF010000039">
    <property type="protein sequence ID" value="MBO2464858.1"/>
    <property type="molecule type" value="Genomic_DNA"/>
</dbReference>
<dbReference type="RefSeq" id="WP_208251719.1">
    <property type="nucleotide sequence ID" value="NZ_JAGEPF010000039.1"/>
</dbReference>
<protein>
    <submittedName>
        <fullName evidence="3">Uncharacterized protein</fullName>
    </submittedName>
</protein>
<name>A0ABS3S8G2_9ACTN</name>
<feature type="region of interest" description="Disordered" evidence="1">
    <location>
        <begin position="51"/>
        <end position="76"/>
    </location>
</feature>
<reference evidence="3 4" key="1">
    <citation type="submission" date="2021-03" db="EMBL/GenBank/DDBJ databases">
        <title>Actinomadura violae sp. nov., isolated from lichen in Thailand.</title>
        <authorList>
            <person name="Kanchanasin P."/>
            <person name="Saeng-In P."/>
            <person name="Phongsopitanun W."/>
            <person name="Yuki M."/>
            <person name="Kudo T."/>
            <person name="Ohkuma M."/>
            <person name="Tanasupawat S."/>
        </authorList>
    </citation>
    <scope>NUCLEOTIDE SEQUENCE [LARGE SCALE GENOMIC DNA]</scope>
    <source>
        <strain evidence="3 4">LCR2-06</strain>
    </source>
</reference>
<evidence type="ECO:0000256" key="1">
    <source>
        <dbReference type="SAM" id="MobiDB-lite"/>
    </source>
</evidence>
<dbReference type="Proteomes" id="UP000680206">
    <property type="component" value="Unassembled WGS sequence"/>
</dbReference>
<keyword evidence="2" id="KW-1133">Transmembrane helix</keyword>
<accession>A0ABS3S8G2</accession>
<feature type="compositionally biased region" description="Low complexity" evidence="1">
    <location>
        <begin position="177"/>
        <end position="201"/>
    </location>
</feature>